<reference evidence="2" key="1">
    <citation type="journal article" date="2012" name="PLoS Genet.">
        <title>The genomes of the fungal plant pathogens Cladosporium fulvum and Dothistroma septosporum reveal adaptation to different hosts and lifestyles but also signatures of common ancestry.</title>
        <authorList>
            <person name="de Wit P.J.G.M."/>
            <person name="van der Burgt A."/>
            <person name="Oekmen B."/>
            <person name="Stergiopoulos I."/>
            <person name="Abd-Elsalam K.A."/>
            <person name="Aerts A.L."/>
            <person name="Bahkali A.H."/>
            <person name="Beenen H.G."/>
            <person name="Chettri P."/>
            <person name="Cox M.P."/>
            <person name="Datema E."/>
            <person name="de Vries R.P."/>
            <person name="Dhillon B."/>
            <person name="Ganley A.R."/>
            <person name="Griffiths S.A."/>
            <person name="Guo Y."/>
            <person name="Hamelin R.C."/>
            <person name="Henrissat B."/>
            <person name="Kabir M.S."/>
            <person name="Jashni M.K."/>
            <person name="Kema G."/>
            <person name="Klaubauf S."/>
            <person name="Lapidus A."/>
            <person name="Levasseur A."/>
            <person name="Lindquist E."/>
            <person name="Mehrabi R."/>
            <person name="Ohm R.A."/>
            <person name="Owen T.J."/>
            <person name="Salamov A."/>
            <person name="Schwelm A."/>
            <person name="Schijlen E."/>
            <person name="Sun H."/>
            <person name="van den Burg H.A."/>
            <person name="van Ham R.C.H.J."/>
            <person name="Zhang S."/>
            <person name="Goodwin S.B."/>
            <person name="Grigoriev I.V."/>
            <person name="Collemare J."/>
            <person name="Bradshaw R.E."/>
        </authorList>
    </citation>
    <scope>NUCLEOTIDE SEQUENCE [LARGE SCALE GENOMIC DNA]</scope>
    <source>
        <strain evidence="2">NZE10 / CBS 128990</strain>
    </source>
</reference>
<evidence type="ECO:0000313" key="1">
    <source>
        <dbReference type="EMBL" id="EME40735.1"/>
    </source>
</evidence>
<keyword evidence="2" id="KW-1185">Reference proteome</keyword>
<organism evidence="1 2">
    <name type="scientific">Dothistroma septosporum (strain NZE10 / CBS 128990)</name>
    <name type="common">Red band needle blight fungus</name>
    <name type="synonym">Mycosphaerella pini</name>
    <dbReference type="NCBI Taxonomy" id="675120"/>
    <lineage>
        <taxon>Eukaryota</taxon>
        <taxon>Fungi</taxon>
        <taxon>Dikarya</taxon>
        <taxon>Ascomycota</taxon>
        <taxon>Pezizomycotina</taxon>
        <taxon>Dothideomycetes</taxon>
        <taxon>Dothideomycetidae</taxon>
        <taxon>Mycosphaerellales</taxon>
        <taxon>Mycosphaerellaceae</taxon>
        <taxon>Dothistroma</taxon>
    </lineage>
</organism>
<evidence type="ECO:0000313" key="2">
    <source>
        <dbReference type="Proteomes" id="UP000016933"/>
    </source>
</evidence>
<sequence>MFEVVFDETSLEATPLLEFLTVPATDCTGPSYLDGSCHISGFVATAVEKDKDKNAFVCNGVSAMKLSPRFQSAKKDSVIRDCVQMKPLARDKTVLQGKVYISQDGVIVGVWEGVRFEKIPGRF</sequence>
<proteinExistence type="predicted"/>
<dbReference type="AlphaFoldDB" id="N1PGT7"/>
<reference evidence="1 2" key="2">
    <citation type="journal article" date="2012" name="PLoS Pathog.">
        <title>Diverse lifestyles and strategies of plant pathogenesis encoded in the genomes of eighteen Dothideomycetes fungi.</title>
        <authorList>
            <person name="Ohm R.A."/>
            <person name="Feau N."/>
            <person name="Henrissat B."/>
            <person name="Schoch C.L."/>
            <person name="Horwitz B.A."/>
            <person name="Barry K.W."/>
            <person name="Condon B.J."/>
            <person name="Copeland A.C."/>
            <person name="Dhillon B."/>
            <person name="Glaser F."/>
            <person name="Hesse C.N."/>
            <person name="Kosti I."/>
            <person name="LaButti K."/>
            <person name="Lindquist E.A."/>
            <person name="Lucas S."/>
            <person name="Salamov A.A."/>
            <person name="Bradshaw R.E."/>
            <person name="Ciuffetti L."/>
            <person name="Hamelin R.C."/>
            <person name="Kema G.H.J."/>
            <person name="Lawrence C."/>
            <person name="Scott J.A."/>
            <person name="Spatafora J.W."/>
            <person name="Turgeon B.G."/>
            <person name="de Wit P.J.G.M."/>
            <person name="Zhong S."/>
            <person name="Goodwin S.B."/>
            <person name="Grigoriev I.V."/>
        </authorList>
    </citation>
    <scope>NUCLEOTIDE SEQUENCE [LARGE SCALE GENOMIC DNA]</scope>
    <source>
        <strain evidence="2">NZE10 / CBS 128990</strain>
    </source>
</reference>
<dbReference type="STRING" id="675120.N1PGT7"/>
<gene>
    <name evidence="1" type="ORF">DOTSEDRAFT_27350</name>
</gene>
<dbReference type="HOGENOM" id="CLU_2015218_0_0_1"/>
<dbReference type="InterPro" id="IPR042104">
    <property type="entry name" value="PKS_dehydratase_sf"/>
</dbReference>
<accession>N1PGT7</accession>
<protein>
    <submittedName>
        <fullName evidence="1">Uncharacterized protein</fullName>
    </submittedName>
</protein>
<name>N1PGT7_DOTSN</name>
<dbReference type="Proteomes" id="UP000016933">
    <property type="component" value="Unassembled WGS sequence"/>
</dbReference>
<dbReference type="Gene3D" id="3.10.129.110">
    <property type="entry name" value="Polyketide synthase dehydratase"/>
    <property type="match status" value="1"/>
</dbReference>
<dbReference type="OrthoDB" id="3647642at2759"/>
<dbReference type="EMBL" id="KB446543">
    <property type="protein sequence ID" value="EME40735.1"/>
    <property type="molecule type" value="Genomic_DNA"/>
</dbReference>